<dbReference type="OrthoDB" id="9758822at2"/>
<proteinExistence type="predicted"/>
<evidence type="ECO:0000259" key="5">
    <source>
        <dbReference type="Pfam" id="PF16874"/>
    </source>
</evidence>
<dbReference type="PANTHER" id="PTHR43053:SF3">
    <property type="entry name" value="ALPHA-GALACTOSIDASE C-RELATED"/>
    <property type="match status" value="1"/>
</dbReference>
<accession>A0A086ZEN2</accession>
<dbReference type="Gene3D" id="3.20.20.70">
    <property type="entry name" value="Aldolase class I"/>
    <property type="match status" value="1"/>
</dbReference>
<keyword evidence="4 7" id="KW-0326">Glycosidase</keyword>
<dbReference type="InterPro" id="IPR013785">
    <property type="entry name" value="Aldolase_TIM"/>
</dbReference>
<dbReference type="PROSITE" id="PS00512">
    <property type="entry name" value="ALPHA_GALACTOSIDASE"/>
    <property type="match status" value="1"/>
</dbReference>
<dbReference type="PANTHER" id="PTHR43053">
    <property type="entry name" value="GLYCOSIDASE FAMILY 31"/>
    <property type="match status" value="1"/>
</dbReference>
<evidence type="ECO:0000256" key="2">
    <source>
        <dbReference type="ARBA" id="ARBA00012755"/>
    </source>
</evidence>
<feature type="domain" description="Glycosyl hydrolase family 36 C-terminal" evidence="5">
    <location>
        <begin position="680"/>
        <end position="773"/>
    </location>
</feature>
<dbReference type="GO" id="GO:0016052">
    <property type="term" value="P:carbohydrate catabolic process"/>
    <property type="evidence" value="ECO:0007669"/>
    <property type="project" value="InterPro"/>
</dbReference>
<dbReference type="InterPro" id="IPR050985">
    <property type="entry name" value="Alpha-glycosidase_related"/>
</dbReference>
<evidence type="ECO:0000259" key="6">
    <source>
        <dbReference type="Pfam" id="PF16875"/>
    </source>
</evidence>
<dbReference type="InterPro" id="IPR000111">
    <property type="entry name" value="Glyco_hydro_27/36_CS"/>
</dbReference>
<dbReference type="InterPro" id="IPR017853">
    <property type="entry name" value="GH"/>
</dbReference>
<sequence length="778" mass="84919">MSSIEMYEGHSGRGVALKAGYGEDASADVAFALLFVADELPRLVYWGRPLTHPQSVLSLYDALCPQRVSGALDQTAWPTVLPTQAEAWTGAKRFVVRRGGVELFCKFGVTGVDVWRDAPRIIVEAADRGQDVGLTWICELTKGGLIRQRAIVRNLAQSGMSQGPTDFELPDGRQVGRTSVDASYLEVDKVELGFALPACATELLTTTGHHLRERSPQRQPFNVGRVERASMSGRPDFDASLLLTAGVPGFGFEHGEAYSVHVGWSGNSLLSAERLPYTQGVIGGGEVLMGGEVTLAPGASDGSAAAGEVADEDDGCCAAQYATPWVYGAYGDGLNEISHRFHAYLRGLHPAFARKPRPVILNTWEAVYFDQNYGTLAALADTAARIGVERFVVDDGWFGSRRDDTSGLGDWQIAQEIWPDGPKGLRALADHVHGKGMEFGLWFEPEMVNPDSRTAHEHPDWLLAPAPGRLPMQGRSQQTVDLTNPEAYEYVFGALDGLVGGLGIDYIKWDHNRFVLEAISPRTGRPAVHAQTLAVYRMFRNLKRNHPGLEIESCASGGGRVDLGILRYADRIWGSDCVDPVERADIQRYTSLLVPPEMIGEHVGASPAHSTGRATSLQMRMAMAFFGHFGVEWNLLERPQGEMEKLGVWIDAYKRYRGQFTRGYVVHGDEGDRAVRLDGVVGADGTVAVYRFTQLSTSQTYPAAPVRLPGLDPDAVYRVHPLSVDSDLQDGRRSNGQSELNWWNESGVMVSGRALTSYGLRPPALNPAQAVLFVAERA</sequence>
<dbReference type="Proteomes" id="UP000029096">
    <property type="component" value="Unassembled WGS sequence"/>
</dbReference>
<reference evidence="7 8" key="1">
    <citation type="submission" date="2014-03" db="EMBL/GenBank/DDBJ databases">
        <title>Genomics of Bifidobacteria.</title>
        <authorList>
            <person name="Ventura M."/>
            <person name="Milani C."/>
            <person name="Lugli G.A."/>
        </authorList>
    </citation>
    <scope>NUCLEOTIDE SEQUENCE [LARGE SCALE GENOMIC DNA]</scope>
    <source>
        <strain evidence="7 8">DSM 22767</strain>
    </source>
</reference>
<dbReference type="Gene3D" id="2.70.98.60">
    <property type="entry name" value="alpha-galactosidase from lactobacil brevis"/>
    <property type="match status" value="1"/>
</dbReference>
<keyword evidence="8" id="KW-1185">Reference proteome</keyword>
<dbReference type="eggNOG" id="COG3345">
    <property type="taxonomic scope" value="Bacteria"/>
</dbReference>
<dbReference type="Pfam" id="PF16874">
    <property type="entry name" value="Glyco_hydro_36C"/>
    <property type="match status" value="1"/>
</dbReference>
<dbReference type="RefSeq" id="WP_033522034.1">
    <property type="nucleotide sequence ID" value="NZ_JDUS01000013.1"/>
</dbReference>
<protein>
    <recommendedName>
        <fullName evidence="2">alpha-galactosidase</fullName>
        <ecNumber evidence="2">3.2.1.22</ecNumber>
    </recommendedName>
</protein>
<organism evidence="7 8">
    <name type="scientific">Bifidobacterium bohemicum DSM 22767</name>
    <dbReference type="NCBI Taxonomy" id="1437606"/>
    <lineage>
        <taxon>Bacteria</taxon>
        <taxon>Bacillati</taxon>
        <taxon>Actinomycetota</taxon>
        <taxon>Actinomycetes</taxon>
        <taxon>Bifidobacteriales</taxon>
        <taxon>Bifidobacteriaceae</taxon>
        <taxon>Bifidobacterium</taxon>
    </lineage>
</organism>
<evidence type="ECO:0000313" key="8">
    <source>
        <dbReference type="Proteomes" id="UP000029096"/>
    </source>
</evidence>
<feature type="domain" description="Glycosyl hydrolase family 36 N-terminal" evidence="6">
    <location>
        <begin position="40"/>
        <end position="157"/>
    </location>
</feature>
<dbReference type="STRING" id="1437606.BBOH_1242"/>
<dbReference type="InterPro" id="IPR038417">
    <property type="entry name" value="Alpga-gal_N_sf"/>
</dbReference>
<comment type="caution">
    <text evidence="7">The sequence shown here is derived from an EMBL/GenBank/DDBJ whole genome shotgun (WGS) entry which is preliminary data.</text>
</comment>
<feature type="domain" description="Glycosyl hydrolase family 36 N-terminal" evidence="6">
    <location>
        <begin position="183"/>
        <end position="295"/>
    </location>
</feature>
<dbReference type="GO" id="GO:0004557">
    <property type="term" value="F:alpha-galactosidase activity"/>
    <property type="evidence" value="ECO:0007669"/>
    <property type="project" value="UniProtKB-EC"/>
</dbReference>
<dbReference type="CDD" id="cd14791">
    <property type="entry name" value="GH36"/>
    <property type="match status" value="1"/>
</dbReference>
<comment type="catalytic activity">
    <reaction evidence="1">
        <text>Hydrolysis of terminal, non-reducing alpha-D-galactose residues in alpha-D-galactosides, including galactose oligosaccharides, galactomannans and galactolipids.</text>
        <dbReference type="EC" id="3.2.1.22"/>
    </reaction>
</comment>
<dbReference type="PRINTS" id="PR00743">
    <property type="entry name" value="GLHYDRLASE36"/>
</dbReference>
<evidence type="ECO:0000256" key="3">
    <source>
        <dbReference type="ARBA" id="ARBA00022801"/>
    </source>
</evidence>
<evidence type="ECO:0000313" key="7">
    <source>
        <dbReference type="EMBL" id="KFI44982.1"/>
    </source>
</evidence>
<gene>
    <name evidence="7" type="ORF">BBOH_1242</name>
</gene>
<dbReference type="SUPFAM" id="SSF51445">
    <property type="entry name" value="(Trans)glycosidases"/>
    <property type="match status" value="1"/>
</dbReference>
<dbReference type="InterPro" id="IPR002252">
    <property type="entry name" value="Glyco_hydro_36"/>
</dbReference>
<dbReference type="AlphaFoldDB" id="A0A086ZEN2"/>
<dbReference type="InterPro" id="IPR031704">
    <property type="entry name" value="Glyco_hydro_36_N"/>
</dbReference>
<dbReference type="Pfam" id="PF16875">
    <property type="entry name" value="Glyco_hydro_36N"/>
    <property type="match status" value="2"/>
</dbReference>
<name>A0A086ZEN2_9BIFI</name>
<dbReference type="EMBL" id="JGYP01000004">
    <property type="protein sequence ID" value="KFI44982.1"/>
    <property type="molecule type" value="Genomic_DNA"/>
</dbReference>
<evidence type="ECO:0000256" key="1">
    <source>
        <dbReference type="ARBA" id="ARBA00001255"/>
    </source>
</evidence>
<evidence type="ECO:0000256" key="4">
    <source>
        <dbReference type="ARBA" id="ARBA00023295"/>
    </source>
</evidence>
<dbReference type="InterPro" id="IPR031705">
    <property type="entry name" value="Glyco_hydro_36_C"/>
</dbReference>
<dbReference type="FunFam" id="3.20.20.70:FF:000118">
    <property type="entry name" value="Alpha-galactosidase"/>
    <property type="match status" value="1"/>
</dbReference>
<dbReference type="EC" id="3.2.1.22" evidence="2"/>
<dbReference type="Pfam" id="PF02065">
    <property type="entry name" value="Melibiase"/>
    <property type="match status" value="1"/>
</dbReference>
<dbReference type="PROSITE" id="PS50890">
    <property type="entry name" value="PUA"/>
    <property type="match status" value="1"/>
</dbReference>
<keyword evidence="3 7" id="KW-0378">Hydrolase</keyword>